<feature type="chain" id="PRO_5046302904" evidence="1">
    <location>
        <begin position="29"/>
        <end position="145"/>
    </location>
</feature>
<organism evidence="2 3">
    <name type="scientific">Diplodia intermedia</name>
    <dbReference type="NCBI Taxonomy" id="856260"/>
    <lineage>
        <taxon>Eukaryota</taxon>
        <taxon>Fungi</taxon>
        <taxon>Dikarya</taxon>
        <taxon>Ascomycota</taxon>
        <taxon>Pezizomycotina</taxon>
        <taxon>Dothideomycetes</taxon>
        <taxon>Dothideomycetes incertae sedis</taxon>
        <taxon>Botryosphaeriales</taxon>
        <taxon>Botryosphaeriaceae</taxon>
        <taxon>Diplodia</taxon>
    </lineage>
</organism>
<dbReference type="Proteomes" id="UP001521184">
    <property type="component" value="Unassembled WGS sequence"/>
</dbReference>
<accession>A0ABR3TAQ7</accession>
<proteinExistence type="predicted"/>
<keyword evidence="3" id="KW-1185">Reference proteome</keyword>
<protein>
    <submittedName>
        <fullName evidence="2">Uncharacterized protein</fullName>
    </submittedName>
</protein>
<feature type="signal peptide" evidence="1">
    <location>
        <begin position="1"/>
        <end position="28"/>
    </location>
</feature>
<dbReference type="EMBL" id="JAKEKT020000099">
    <property type="protein sequence ID" value="KAL1636649.1"/>
    <property type="molecule type" value="Genomic_DNA"/>
</dbReference>
<evidence type="ECO:0000256" key="1">
    <source>
        <dbReference type="SAM" id="SignalP"/>
    </source>
</evidence>
<reference evidence="2 3" key="1">
    <citation type="journal article" date="2023" name="Plant Dis.">
        <title>First Report of Diplodia intermedia Causing Canker and Dieback Diseases on Apple Trees in Canada.</title>
        <authorList>
            <person name="Ellouze W."/>
            <person name="Ilyukhin E."/>
            <person name="Sulman M."/>
            <person name="Ali S."/>
        </authorList>
    </citation>
    <scope>NUCLEOTIDE SEQUENCE [LARGE SCALE GENOMIC DNA]</scope>
    <source>
        <strain evidence="2 3">M45-28</strain>
    </source>
</reference>
<comment type="caution">
    <text evidence="2">The sequence shown here is derived from an EMBL/GenBank/DDBJ whole genome shotgun (WGS) entry which is preliminary data.</text>
</comment>
<sequence>MVSLAWARSRRIVGALVSIAHLSTLISASPFSNERHAEATIERRHSGGSNPSNFIRRALHTSTLFGDHLYIDGGEIAHSWTSSSVHIQALEQNGAPVFNLPGLRSDGNSAFYLFAGEASPVAGSDAATPDVALWKFTATPSGNGA</sequence>
<evidence type="ECO:0000313" key="3">
    <source>
        <dbReference type="Proteomes" id="UP001521184"/>
    </source>
</evidence>
<keyword evidence="1" id="KW-0732">Signal</keyword>
<evidence type="ECO:0000313" key="2">
    <source>
        <dbReference type="EMBL" id="KAL1636649.1"/>
    </source>
</evidence>
<gene>
    <name evidence="2" type="ORF">SLS58_009703</name>
</gene>
<name>A0ABR3TAQ7_9PEZI</name>